<protein>
    <submittedName>
        <fullName evidence="2">Uncharacterized protein</fullName>
    </submittedName>
</protein>
<evidence type="ECO:0000313" key="2">
    <source>
        <dbReference type="EMBL" id="CAK9088022.1"/>
    </source>
</evidence>
<evidence type="ECO:0000256" key="1">
    <source>
        <dbReference type="SAM" id="MobiDB-lite"/>
    </source>
</evidence>
<feature type="compositionally biased region" description="Basic and acidic residues" evidence="1">
    <location>
        <begin position="551"/>
        <end position="579"/>
    </location>
</feature>
<feature type="region of interest" description="Disordered" evidence="1">
    <location>
        <begin position="215"/>
        <end position="248"/>
    </location>
</feature>
<feature type="region of interest" description="Disordered" evidence="1">
    <location>
        <begin position="330"/>
        <end position="428"/>
    </location>
</feature>
<feature type="region of interest" description="Disordered" evidence="1">
    <location>
        <begin position="442"/>
        <end position="610"/>
    </location>
</feature>
<accession>A0ABP0QIK3</accession>
<keyword evidence="3" id="KW-1185">Reference proteome</keyword>
<reference evidence="2 3" key="1">
    <citation type="submission" date="2024-02" db="EMBL/GenBank/DDBJ databases">
        <authorList>
            <person name="Chen Y."/>
            <person name="Shah S."/>
            <person name="Dougan E. K."/>
            <person name="Thang M."/>
            <person name="Chan C."/>
        </authorList>
    </citation>
    <scope>NUCLEOTIDE SEQUENCE [LARGE SCALE GENOMIC DNA]</scope>
</reference>
<name>A0ABP0QIK3_9DINO</name>
<organism evidence="2 3">
    <name type="scientific">Durusdinium trenchii</name>
    <dbReference type="NCBI Taxonomy" id="1381693"/>
    <lineage>
        <taxon>Eukaryota</taxon>
        <taxon>Sar</taxon>
        <taxon>Alveolata</taxon>
        <taxon>Dinophyceae</taxon>
        <taxon>Suessiales</taxon>
        <taxon>Symbiodiniaceae</taxon>
        <taxon>Durusdinium</taxon>
    </lineage>
</organism>
<feature type="region of interest" description="Disordered" evidence="1">
    <location>
        <begin position="92"/>
        <end position="138"/>
    </location>
</feature>
<feature type="compositionally biased region" description="Basic and acidic residues" evidence="1">
    <location>
        <begin position="511"/>
        <end position="539"/>
    </location>
</feature>
<feature type="non-terminal residue" evidence="2">
    <location>
        <position position="621"/>
    </location>
</feature>
<dbReference type="EMBL" id="CAXAMM010039644">
    <property type="protein sequence ID" value="CAK9088022.1"/>
    <property type="molecule type" value="Genomic_DNA"/>
</dbReference>
<feature type="compositionally biased region" description="Low complexity" evidence="1">
    <location>
        <begin position="233"/>
        <end position="243"/>
    </location>
</feature>
<comment type="caution">
    <text evidence="2">The sequence shown here is derived from an EMBL/GenBank/DDBJ whole genome shotgun (WGS) entry which is preliminary data.</text>
</comment>
<feature type="compositionally biased region" description="Basic and acidic residues" evidence="1">
    <location>
        <begin position="348"/>
        <end position="379"/>
    </location>
</feature>
<evidence type="ECO:0000313" key="3">
    <source>
        <dbReference type="Proteomes" id="UP001642464"/>
    </source>
</evidence>
<dbReference type="Proteomes" id="UP001642464">
    <property type="component" value="Unassembled WGS sequence"/>
</dbReference>
<gene>
    <name evidence="2" type="ORF">SCF082_LOCUS41580</name>
</gene>
<sequence>MTHSQGLPESLIEKESTKFAKIAWDAREAVSALNTETLTTQGSALRSLRIMYVVPGDAVYIPFGTMICEKVLGGHCMALREQCRDDVLKVDPPSEEPLVDINTADKPQPCEADMKSNGDDNTVNDNDDDIQDLSNPPANLRDILTKNDFAKVPMAIKKCENHPRFKEYLSWMTVHIIDADGEDWAFGSDELSDPLEDVIHFIGWLNNRLPEQQQKAVKRSKCDDDAAEGRGQGNNSGSSASSGPKHINFDDIPHDLESVLRADEVQEVEALRSYDFGAELERIKVHPKFNEFLKWGVDTNEFEDGYDISDPESDLVENILQFTTWLQSTSKDQGSKAVKAPAPDSCMEETKETHEEAQHPSLLQKEDGDIGEHPSHEPGHINVGNATDEVVTSEPQPTAPVSEAKYPSSDSNNDKGQHGNTNEHVNEKEAEQVRVPAHTDAMSVDAPEPSPGVSMQVGSDGNSGDREQQPDQAVEVEMSQQEGSESVAPSPASPLTDAGSDYVMASQNSLEKMKIESEKKKDKKKDNTAKGKDKKDSPSKKSKSSPSKKSSSKESKEKKKTDKVDKVDKMSKTKAKEIEVAMPPPKRRANGKTSAGSAAKETWLASAISHQPVKVRGWAAG</sequence>
<proteinExistence type="predicted"/>